<name>A0A5C6G9D5_METRR</name>
<protein>
    <submittedName>
        <fullName evidence="2">Uncharacterized protein</fullName>
    </submittedName>
</protein>
<evidence type="ECO:0000256" key="1">
    <source>
        <dbReference type="SAM" id="MobiDB-lite"/>
    </source>
</evidence>
<accession>A0A5C6G9D5</accession>
<dbReference type="Proteomes" id="UP000317257">
    <property type="component" value="Unassembled WGS sequence"/>
</dbReference>
<dbReference type="AlphaFoldDB" id="A0A5C6G9D5"/>
<comment type="caution">
    <text evidence="2">The sequence shown here is derived from an EMBL/GenBank/DDBJ whole genome shotgun (WGS) entry which is preliminary data.</text>
</comment>
<reference evidence="3" key="1">
    <citation type="submission" date="2018-12" db="EMBL/GenBank/DDBJ databases">
        <title>The complete genome of Metarhizium rileyi, a key fungal pathogen of Lepidoptera.</title>
        <authorList>
            <person name="Binneck E."/>
            <person name="Lastra C.C.L."/>
            <person name="Sosa-Gomez D.R."/>
        </authorList>
    </citation>
    <scope>NUCLEOTIDE SEQUENCE [LARGE SCALE GENOMIC DNA]</scope>
    <source>
        <strain evidence="3">Cep018-CH2</strain>
    </source>
</reference>
<dbReference type="EMBL" id="SBHS01000022">
    <property type="protein sequence ID" value="TWU72941.1"/>
    <property type="molecule type" value="Genomic_DNA"/>
</dbReference>
<gene>
    <name evidence="2" type="ORF">ED733_002548</name>
</gene>
<evidence type="ECO:0000313" key="2">
    <source>
        <dbReference type="EMBL" id="TWU72941.1"/>
    </source>
</evidence>
<feature type="region of interest" description="Disordered" evidence="1">
    <location>
        <begin position="1"/>
        <end position="25"/>
    </location>
</feature>
<proteinExistence type="predicted"/>
<evidence type="ECO:0000313" key="3">
    <source>
        <dbReference type="Proteomes" id="UP000317257"/>
    </source>
</evidence>
<sequence>MGIHLYNPSADGQPQVTAKASFPERATPPAFKASVVRKSVHLAPSHQRASIQIQGQGLRNSLESAVKDLAELDRMETFQAITREQFLVGTNGIGVPFALLSSTRLRISRWPPRQHLAARTGRAWL</sequence>
<organism evidence="2 3">
    <name type="scientific">Metarhizium rileyi (strain RCEF 4871)</name>
    <name type="common">Nomuraea rileyi</name>
    <dbReference type="NCBI Taxonomy" id="1649241"/>
    <lineage>
        <taxon>Eukaryota</taxon>
        <taxon>Fungi</taxon>
        <taxon>Dikarya</taxon>
        <taxon>Ascomycota</taxon>
        <taxon>Pezizomycotina</taxon>
        <taxon>Sordariomycetes</taxon>
        <taxon>Hypocreomycetidae</taxon>
        <taxon>Hypocreales</taxon>
        <taxon>Clavicipitaceae</taxon>
        <taxon>Metarhizium</taxon>
    </lineage>
</organism>